<sequence>MVRDTRRSFVRNAATLAFGGAALGAAGTSGAAAADSDYEAAVEAAIHDRVNAVRAERGLEALSAREDLATVADSHSRDMAERGYLSHTSPEGETMTDRYDRFDVDCRGWAENILYNYASDESPTAAARRSVDQWMESSGHRRNILSTSWTAEGIGAAVADDGRLYVTQNFGVDCR</sequence>
<dbReference type="PROSITE" id="PS51318">
    <property type="entry name" value="TAT"/>
    <property type="match status" value="1"/>
</dbReference>
<keyword evidence="3" id="KW-1185">Reference proteome</keyword>
<name>L9WQK1_9EURY</name>
<protein>
    <submittedName>
        <fullName evidence="2">SCP-like extracellular</fullName>
    </submittedName>
</protein>
<dbReference type="Pfam" id="PF00188">
    <property type="entry name" value="CAP"/>
    <property type="match status" value="1"/>
</dbReference>
<dbReference type="Gene3D" id="3.40.33.10">
    <property type="entry name" value="CAP"/>
    <property type="match status" value="1"/>
</dbReference>
<evidence type="ECO:0000313" key="3">
    <source>
        <dbReference type="Proteomes" id="UP000011531"/>
    </source>
</evidence>
<dbReference type="PANTHER" id="PTHR31157:SF1">
    <property type="entry name" value="SCP DOMAIN-CONTAINING PROTEIN"/>
    <property type="match status" value="1"/>
</dbReference>
<dbReference type="InterPro" id="IPR035940">
    <property type="entry name" value="CAP_sf"/>
</dbReference>
<proteinExistence type="predicted"/>
<accession>L9WQK1</accession>
<dbReference type="InterPro" id="IPR014044">
    <property type="entry name" value="CAP_dom"/>
</dbReference>
<reference evidence="2 3" key="1">
    <citation type="journal article" date="2014" name="PLoS Genet.">
        <title>Phylogenetically driven sequencing of extremely halophilic archaea reveals strategies for static and dynamic osmo-response.</title>
        <authorList>
            <person name="Becker E.A."/>
            <person name="Seitzer P.M."/>
            <person name="Tritt A."/>
            <person name="Larsen D."/>
            <person name="Krusor M."/>
            <person name="Yao A.I."/>
            <person name="Wu D."/>
            <person name="Madern D."/>
            <person name="Eisen J.A."/>
            <person name="Darling A.E."/>
            <person name="Facciotti M.T."/>
        </authorList>
    </citation>
    <scope>NUCLEOTIDE SEQUENCE [LARGE SCALE GENOMIC DNA]</scope>
    <source>
        <strain evidence="2 3">DSM 18795</strain>
    </source>
</reference>
<dbReference type="AlphaFoldDB" id="L9WQK1"/>
<dbReference type="OrthoDB" id="60683at2157"/>
<dbReference type="CDD" id="cd05379">
    <property type="entry name" value="CAP_bacterial"/>
    <property type="match status" value="1"/>
</dbReference>
<dbReference type="Proteomes" id="UP000011531">
    <property type="component" value="Unassembled WGS sequence"/>
</dbReference>
<dbReference type="RefSeq" id="WP_008426886.1">
    <property type="nucleotide sequence ID" value="NZ_AOIA01000161.1"/>
</dbReference>
<evidence type="ECO:0000259" key="1">
    <source>
        <dbReference type="Pfam" id="PF00188"/>
    </source>
</evidence>
<gene>
    <name evidence="2" type="ORF">C492_20340</name>
</gene>
<feature type="domain" description="SCP" evidence="1">
    <location>
        <begin position="48"/>
        <end position="170"/>
    </location>
</feature>
<organism evidence="2 3">
    <name type="scientific">Natronococcus jeotgali DSM 18795</name>
    <dbReference type="NCBI Taxonomy" id="1227498"/>
    <lineage>
        <taxon>Archaea</taxon>
        <taxon>Methanobacteriati</taxon>
        <taxon>Methanobacteriota</taxon>
        <taxon>Stenosarchaea group</taxon>
        <taxon>Halobacteria</taxon>
        <taxon>Halobacteriales</taxon>
        <taxon>Natrialbaceae</taxon>
        <taxon>Natronococcus</taxon>
    </lineage>
</organism>
<dbReference type="InterPro" id="IPR006311">
    <property type="entry name" value="TAT_signal"/>
</dbReference>
<evidence type="ECO:0000313" key="2">
    <source>
        <dbReference type="EMBL" id="ELY51775.1"/>
    </source>
</evidence>
<comment type="caution">
    <text evidence="2">The sequence shown here is derived from an EMBL/GenBank/DDBJ whole genome shotgun (WGS) entry which is preliminary data.</text>
</comment>
<dbReference type="PANTHER" id="PTHR31157">
    <property type="entry name" value="SCP DOMAIN-CONTAINING PROTEIN"/>
    <property type="match status" value="1"/>
</dbReference>
<dbReference type="SUPFAM" id="SSF55797">
    <property type="entry name" value="PR-1-like"/>
    <property type="match status" value="1"/>
</dbReference>
<dbReference type="STRING" id="1227498.C492_20340"/>
<dbReference type="EMBL" id="AOIA01000161">
    <property type="protein sequence ID" value="ELY51775.1"/>
    <property type="molecule type" value="Genomic_DNA"/>
</dbReference>